<evidence type="ECO:0000256" key="10">
    <source>
        <dbReference type="ARBA" id="ARBA00023180"/>
    </source>
</evidence>
<evidence type="ECO:0000313" key="19">
    <source>
        <dbReference type="EnsemblMetazoa" id="CapteP92948"/>
    </source>
</evidence>
<feature type="region of interest" description="Disordered" evidence="15">
    <location>
        <begin position="338"/>
        <end position="367"/>
    </location>
</feature>
<evidence type="ECO:0000256" key="11">
    <source>
        <dbReference type="ARBA" id="ARBA00023286"/>
    </source>
</evidence>
<evidence type="ECO:0000256" key="4">
    <source>
        <dbReference type="ARBA" id="ARBA00022989"/>
    </source>
</evidence>
<evidence type="ECO:0000259" key="17">
    <source>
        <dbReference type="Pfam" id="PF02932"/>
    </source>
</evidence>
<evidence type="ECO:0000256" key="15">
    <source>
        <dbReference type="SAM" id="MobiDB-lite"/>
    </source>
</evidence>
<keyword evidence="5" id="KW-0770">Synapse</keyword>
<dbReference type="OMA" id="CANMILI"/>
<dbReference type="InterPro" id="IPR036734">
    <property type="entry name" value="Neur_chan_lig-bd_sf"/>
</dbReference>
<dbReference type="GO" id="GO:0022848">
    <property type="term" value="F:acetylcholine-gated monoatomic cation-selective channel activity"/>
    <property type="evidence" value="ECO:0007669"/>
    <property type="project" value="InterPro"/>
</dbReference>
<dbReference type="Proteomes" id="UP000014760">
    <property type="component" value="Unassembled WGS sequence"/>
</dbReference>
<dbReference type="CDD" id="cd19051">
    <property type="entry name" value="LGIC_TM_cation"/>
    <property type="match status" value="1"/>
</dbReference>
<keyword evidence="20" id="KW-1185">Reference proteome</keyword>
<evidence type="ECO:0000256" key="12">
    <source>
        <dbReference type="ARBA" id="ARBA00023303"/>
    </source>
</evidence>
<reference evidence="18 20" key="2">
    <citation type="journal article" date="2013" name="Nature">
        <title>Insights into bilaterian evolution from three spiralian genomes.</title>
        <authorList>
            <person name="Simakov O."/>
            <person name="Marletaz F."/>
            <person name="Cho S.J."/>
            <person name="Edsinger-Gonzales E."/>
            <person name="Havlak P."/>
            <person name="Hellsten U."/>
            <person name="Kuo D.H."/>
            <person name="Larsson T."/>
            <person name="Lv J."/>
            <person name="Arendt D."/>
            <person name="Savage R."/>
            <person name="Osoegawa K."/>
            <person name="de Jong P."/>
            <person name="Grimwood J."/>
            <person name="Chapman J.A."/>
            <person name="Shapiro H."/>
            <person name="Aerts A."/>
            <person name="Otillar R.P."/>
            <person name="Terry A.Y."/>
            <person name="Boore J.L."/>
            <person name="Grigoriev I.V."/>
            <person name="Lindberg D.R."/>
            <person name="Seaver E.C."/>
            <person name="Weisblat D.A."/>
            <person name="Putnam N.H."/>
            <person name="Rokhsar D.S."/>
        </authorList>
    </citation>
    <scope>NUCLEOTIDE SEQUENCE</scope>
    <source>
        <strain evidence="18 20">I ESC-2004</strain>
    </source>
</reference>
<dbReference type="PRINTS" id="PR00252">
    <property type="entry name" value="NRIONCHANNEL"/>
</dbReference>
<keyword evidence="7 14" id="KW-0472">Membrane</keyword>
<dbReference type="PANTHER" id="PTHR18945">
    <property type="entry name" value="NEUROTRANSMITTER GATED ION CHANNEL"/>
    <property type="match status" value="1"/>
</dbReference>
<feature type="region of interest" description="Disordered" evidence="15">
    <location>
        <begin position="385"/>
        <end position="422"/>
    </location>
</feature>
<dbReference type="InterPro" id="IPR006029">
    <property type="entry name" value="Neurotrans-gated_channel_TM"/>
</dbReference>
<keyword evidence="12 14" id="KW-0407">Ion channel</keyword>
<dbReference type="HOGENOM" id="CLU_018074_0_0_1"/>
<evidence type="ECO:0000256" key="9">
    <source>
        <dbReference type="ARBA" id="ARBA00023170"/>
    </source>
</evidence>
<feature type="domain" description="Neurotransmitter-gated ion-channel ligand-binding" evidence="16">
    <location>
        <begin position="4"/>
        <end position="213"/>
    </location>
</feature>
<evidence type="ECO:0000256" key="1">
    <source>
        <dbReference type="ARBA" id="ARBA00022448"/>
    </source>
</evidence>
<keyword evidence="4 14" id="KW-1133">Transmembrane helix</keyword>
<accession>R7VAR8</accession>
<evidence type="ECO:0000313" key="20">
    <source>
        <dbReference type="Proteomes" id="UP000014760"/>
    </source>
</evidence>
<evidence type="ECO:0000256" key="6">
    <source>
        <dbReference type="ARBA" id="ARBA00023065"/>
    </source>
</evidence>
<gene>
    <name evidence="18" type="ORF">CAPTEDRAFT_92948</name>
</gene>
<feature type="transmembrane region" description="Helical" evidence="14">
    <location>
        <begin position="463"/>
        <end position="480"/>
    </location>
</feature>
<dbReference type="SUPFAM" id="SSF63712">
    <property type="entry name" value="Nicotinic receptor ligand binding domain-like"/>
    <property type="match status" value="1"/>
</dbReference>
<dbReference type="InterPro" id="IPR036719">
    <property type="entry name" value="Neuro-gated_channel_TM_sf"/>
</dbReference>
<dbReference type="InterPro" id="IPR006201">
    <property type="entry name" value="Neur_channel"/>
</dbReference>
<dbReference type="InterPro" id="IPR018000">
    <property type="entry name" value="Neurotransmitter_ion_chnl_CS"/>
</dbReference>
<dbReference type="PRINTS" id="PR00254">
    <property type="entry name" value="NICOTINICR"/>
</dbReference>
<dbReference type="GO" id="GO:0004888">
    <property type="term" value="F:transmembrane signaling receptor activity"/>
    <property type="evidence" value="ECO:0007669"/>
    <property type="project" value="InterPro"/>
</dbReference>
<dbReference type="InterPro" id="IPR002394">
    <property type="entry name" value="Nicotinic_acetylcholine_rcpt"/>
</dbReference>
<evidence type="ECO:0000256" key="7">
    <source>
        <dbReference type="ARBA" id="ARBA00023136"/>
    </source>
</evidence>
<reference evidence="19" key="3">
    <citation type="submission" date="2015-06" db="UniProtKB">
        <authorList>
            <consortium name="EnsemblMetazoa"/>
        </authorList>
    </citation>
    <scope>IDENTIFICATION</scope>
</reference>
<sequence length="483" mass="55887">MSDEKRLIKFLLENYERVGIVGRPVYNTSDTVSVRYGLALIQILDLDEKNQVLTTNVWSRYLWNDILLKWNPQDFGGVDHVRVPATKIWTPDIVLYNYADTRLREHREAMAVVSSDGTVLWIPMAIFKSTCSIDITHFPFDQQTCIMKFGSWTYDGFNLDVDFYDDLESVDITDYIESNEWKLLAYPAIKNVKQYPCCDEPYPDLTFTLVLKRIAAFYNYILILPCVLLSSLTLVIFWLPPESPAKMMLGMNVFVAFFLLLLLLADSTPPAASSVPLIGAYFCLNMILITLSTFLSVIVINLYFRGDKKSRVPKWLKRIMVDGLARIMCMNEVLDQDPPRAPERHAVPTNASECTSPHSRRHTKDRKKIKCPELKYNKFQPPVMDYRDGMNSTPRSQQHFSLPTQEQQQPQQPRSPLHSQALETDIREIKRILKTYMNRIHEKDAQGKIAKEWRIVARVLDRLFFFMYVSTIVVSLATIFPRG</sequence>
<feature type="transmembrane region" description="Helical" evidence="14">
    <location>
        <begin position="217"/>
        <end position="240"/>
    </location>
</feature>
<dbReference type="InterPro" id="IPR006202">
    <property type="entry name" value="Neur_chan_lig-bd"/>
</dbReference>
<dbReference type="EnsemblMetazoa" id="CapteT92948">
    <property type="protein sequence ID" value="CapteP92948"/>
    <property type="gene ID" value="CapteG92948"/>
</dbReference>
<feature type="compositionally biased region" description="Low complexity" evidence="15">
    <location>
        <begin position="403"/>
        <end position="412"/>
    </location>
</feature>
<evidence type="ECO:0000256" key="8">
    <source>
        <dbReference type="ARBA" id="ARBA00023157"/>
    </source>
</evidence>
<evidence type="ECO:0000256" key="13">
    <source>
        <dbReference type="ARBA" id="ARBA00034099"/>
    </source>
</evidence>
<keyword evidence="10" id="KW-0325">Glycoprotein</keyword>
<keyword evidence="8" id="KW-1015">Disulfide bond</keyword>
<feature type="transmembrane region" description="Helical" evidence="14">
    <location>
        <begin position="247"/>
        <end position="265"/>
    </location>
</feature>
<keyword evidence="6 14" id="KW-0406">Ion transport</keyword>
<dbReference type="EMBL" id="AMQN01004500">
    <property type="status" value="NOT_ANNOTATED_CDS"/>
    <property type="molecule type" value="Genomic_DNA"/>
</dbReference>
<dbReference type="AlphaFoldDB" id="R7VAR8"/>
<keyword evidence="2" id="KW-1003">Cell membrane</keyword>
<dbReference type="Pfam" id="PF02931">
    <property type="entry name" value="Neur_chan_LBD"/>
    <property type="match status" value="1"/>
</dbReference>
<dbReference type="PROSITE" id="PS00236">
    <property type="entry name" value="NEUROTR_ION_CHANNEL"/>
    <property type="match status" value="1"/>
</dbReference>
<evidence type="ECO:0000256" key="3">
    <source>
        <dbReference type="ARBA" id="ARBA00022692"/>
    </source>
</evidence>
<feature type="domain" description="Neurotransmitter-gated ion-channel transmembrane" evidence="17">
    <location>
        <begin position="222"/>
        <end position="475"/>
    </location>
</feature>
<dbReference type="CDD" id="cd19033">
    <property type="entry name" value="LGIC_ECD_nAChR_proto-like"/>
    <property type="match status" value="1"/>
</dbReference>
<dbReference type="FunFam" id="2.70.170.10:FF:000005">
    <property type="entry name" value="Neuronal nicotinic acetylcholine receptor alpha4 subunit"/>
    <property type="match status" value="1"/>
</dbReference>
<evidence type="ECO:0000256" key="2">
    <source>
        <dbReference type="ARBA" id="ARBA00022475"/>
    </source>
</evidence>
<feature type="compositionally biased region" description="Polar residues" evidence="15">
    <location>
        <begin position="390"/>
        <end position="402"/>
    </location>
</feature>
<dbReference type="OrthoDB" id="5975154at2759"/>
<evidence type="ECO:0008006" key="21">
    <source>
        <dbReference type="Google" id="ProtNLM"/>
    </source>
</evidence>
<dbReference type="SUPFAM" id="SSF90112">
    <property type="entry name" value="Neurotransmitter-gated ion-channel transmembrane pore"/>
    <property type="match status" value="1"/>
</dbReference>
<name>R7VAR8_CAPTE</name>
<comment type="similarity">
    <text evidence="14">Belongs to the ligand-gated ion channel (TC 1.A.9) family.</text>
</comment>
<dbReference type="Pfam" id="PF02932">
    <property type="entry name" value="Neur_chan_memb"/>
    <property type="match status" value="1"/>
</dbReference>
<feature type="compositionally biased region" description="Basic residues" evidence="15">
    <location>
        <begin position="358"/>
        <end position="367"/>
    </location>
</feature>
<keyword evidence="1 14" id="KW-0813">Transport</keyword>
<comment type="subcellular location">
    <subcellularLocation>
        <location evidence="13">Synaptic cell membrane</location>
        <topology evidence="13">Multi-pass membrane protein</topology>
    </subcellularLocation>
</comment>
<evidence type="ECO:0000256" key="5">
    <source>
        <dbReference type="ARBA" id="ARBA00023018"/>
    </source>
</evidence>
<dbReference type="EMBL" id="KB293691">
    <property type="protein sequence ID" value="ELU15627.1"/>
    <property type="molecule type" value="Genomic_DNA"/>
</dbReference>
<proteinExistence type="inferred from homology"/>
<keyword evidence="9" id="KW-0675">Receptor</keyword>
<dbReference type="NCBIfam" id="TIGR00860">
    <property type="entry name" value="LIC"/>
    <property type="match status" value="1"/>
</dbReference>
<evidence type="ECO:0000256" key="14">
    <source>
        <dbReference type="RuleBase" id="RU000687"/>
    </source>
</evidence>
<keyword evidence="11" id="KW-1071">Ligand-gated ion channel</keyword>
<reference evidence="20" key="1">
    <citation type="submission" date="2012-12" db="EMBL/GenBank/DDBJ databases">
        <authorList>
            <person name="Hellsten U."/>
            <person name="Grimwood J."/>
            <person name="Chapman J.A."/>
            <person name="Shapiro H."/>
            <person name="Aerts A."/>
            <person name="Otillar R.P."/>
            <person name="Terry A.Y."/>
            <person name="Boore J.L."/>
            <person name="Simakov O."/>
            <person name="Marletaz F."/>
            <person name="Cho S.-J."/>
            <person name="Edsinger-Gonzales E."/>
            <person name="Havlak P."/>
            <person name="Kuo D.-H."/>
            <person name="Larsson T."/>
            <person name="Lv J."/>
            <person name="Arendt D."/>
            <person name="Savage R."/>
            <person name="Osoegawa K."/>
            <person name="de Jong P."/>
            <person name="Lindberg D.R."/>
            <person name="Seaver E.C."/>
            <person name="Weisblat D.A."/>
            <person name="Putnam N.H."/>
            <person name="Grigoriev I.V."/>
            <person name="Rokhsar D.S."/>
        </authorList>
    </citation>
    <scope>NUCLEOTIDE SEQUENCE</scope>
    <source>
        <strain evidence="20">I ESC-2004</strain>
    </source>
</reference>
<dbReference type="STRING" id="283909.R7VAR8"/>
<feature type="transmembrane region" description="Helical" evidence="14">
    <location>
        <begin position="277"/>
        <end position="304"/>
    </location>
</feature>
<protein>
    <recommendedName>
        <fullName evidence="21">Neurotransmitter-gated ion-channel ligand-binding domain-containing protein</fullName>
    </recommendedName>
</protein>
<dbReference type="Gene3D" id="2.70.170.10">
    <property type="entry name" value="Neurotransmitter-gated ion-channel ligand-binding domain"/>
    <property type="match status" value="1"/>
</dbReference>
<dbReference type="InterPro" id="IPR038050">
    <property type="entry name" value="Neuro_actylchol_rec"/>
</dbReference>
<organism evidence="18">
    <name type="scientific">Capitella teleta</name>
    <name type="common">Polychaete worm</name>
    <dbReference type="NCBI Taxonomy" id="283909"/>
    <lineage>
        <taxon>Eukaryota</taxon>
        <taxon>Metazoa</taxon>
        <taxon>Spiralia</taxon>
        <taxon>Lophotrochozoa</taxon>
        <taxon>Annelida</taxon>
        <taxon>Polychaeta</taxon>
        <taxon>Sedentaria</taxon>
        <taxon>Scolecida</taxon>
        <taxon>Capitellidae</taxon>
        <taxon>Capitella</taxon>
    </lineage>
</organism>
<dbReference type="GO" id="GO:0045211">
    <property type="term" value="C:postsynaptic membrane"/>
    <property type="evidence" value="ECO:0007669"/>
    <property type="project" value="InterPro"/>
</dbReference>
<dbReference type="Gene3D" id="1.20.58.390">
    <property type="entry name" value="Neurotransmitter-gated ion-channel transmembrane domain"/>
    <property type="match status" value="2"/>
</dbReference>
<evidence type="ECO:0000259" key="16">
    <source>
        <dbReference type="Pfam" id="PF02931"/>
    </source>
</evidence>
<evidence type="ECO:0000313" key="18">
    <source>
        <dbReference type="EMBL" id="ELU15627.1"/>
    </source>
</evidence>
<keyword evidence="3 14" id="KW-0812">Transmembrane</keyword>